<accession>Q19B84</accession>
<evidence type="ECO:0000313" key="9">
    <source>
        <dbReference type="EMBL" id="QOT14925.1"/>
    </source>
</evidence>
<evidence type="ECO:0000313" key="12">
    <source>
        <dbReference type="Proteomes" id="UP000134498"/>
    </source>
</evidence>
<dbReference type="EMBL" id="MT872313">
    <property type="protein sequence ID" value="QOT14792.1"/>
    <property type="molecule type" value="Genomic_DNA"/>
</dbReference>
<reference evidence="9" key="10">
    <citation type="submission" date="2020-09" db="EMBL/GenBank/DDBJ databases">
        <title>Functional analysis of genomic repeat regions in Marek's disease virus replication and pathogenesis.</title>
        <authorList>
            <person name="Vychodil T."/>
            <person name="Conradie A.M."/>
            <person name="Trimpert J."/>
            <person name="Aswad A."/>
            <person name="Bertzbach L.D."/>
            <person name="Kaufer B."/>
        </authorList>
    </citation>
    <scope>NUCLEOTIDE SEQUENCE</scope>
</reference>
<reference evidence="1 14" key="2">
    <citation type="journal article" date="2007" name="J. Gen. Virol.">
        <title>Comparative full-length sequence analysis of oncogenic and vaccine (Rispens) strains of Marek's disease virus.</title>
        <authorList>
            <person name="Spatz S.J."/>
            <person name="Petherbridge L."/>
            <person name="Zhao Y."/>
            <person name="Nair V."/>
        </authorList>
    </citation>
    <scope>NUCLEOTIDE SEQUENCE [LARGE SCALE GENOMIC DNA]</scope>
    <source>
        <strain evidence="1">CVI988</strain>
    </source>
</reference>
<dbReference type="Proteomes" id="UP000181580">
    <property type="component" value="Segment"/>
</dbReference>
<dbReference type="Proteomes" id="UP000149312">
    <property type="component" value="Segment"/>
</dbReference>
<evidence type="ECO:0000313" key="5">
    <source>
        <dbReference type="EMBL" id="AFM74638.1"/>
    </source>
</evidence>
<dbReference type="EMBL" id="JQ809691">
    <property type="protein sequence ID" value="AFM75015.1"/>
    <property type="molecule type" value="Genomic_DNA"/>
</dbReference>
<dbReference type="Proteomes" id="UP000181470">
    <property type="component" value="Segment"/>
</dbReference>
<dbReference type="Proteomes" id="UP000133397">
    <property type="component" value="Segment"/>
</dbReference>
<reference evidence="6" key="7">
    <citation type="submission" date="2020-07" db="EMBL/GenBank/DDBJ databases">
        <title>Distinct polymorphisms in a single herpesvirus gene are capable of enhancing virulence and mediate vaccinal resistance.</title>
        <authorList>
            <person name="Conradie A.M."/>
            <person name="Bertzbach L.D."/>
            <person name="Trimpert J.D."/>
            <person name="Patria J.N."/>
            <person name="Murata S."/>
            <person name="Parcells M.S."/>
            <person name="Kaufer B.B."/>
        </authorList>
    </citation>
    <scope>NUCLEOTIDE SEQUENCE</scope>
</reference>
<reference evidence="4 10" key="5">
    <citation type="journal article" date="2012" name="Virus Genes">
        <title>Genome sequence determination and analysis of a Chinese virulent strain, LMS, of Gallid herpesvirus type 2.</title>
        <authorList>
            <person name="Cheng Y."/>
            <person name="Cong F."/>
            <person name="Zhang Y.P."/>
            <person name="Li Z.J."/>
            <person name="Xu N.N."/>
            <person name="Hou G.Y."/>
            <person name="Liu C.J."/>
        </authorList>
    </citation>
    <scope>NUCLEOTIDE SEQUENCE [LARGE SCALE GENOMIC DNA]</scope>
    <source>
        <strain evidence="4">LMS</strain>
    </source>
</reference>
<dbReference type="Proteomes" id="UP000134084">
    <property type="component" value="Segment"/>
</dbReference>
<dbReference type="EMBL" id="EU499381">
    <property type="protein sequence ID" value="ACF94857.1"/>
    <property type="molecule type" value="Genomic_DNA"/>
</dbReference>
<dbReference type="EMBL" id="JQ806361">
    <property type="protein sequence ID" value="AFM74638.1"/>
    <property type="molecule type" value="Genomic_DNA"/>
</dbReference>
<dbReference type="Proteomes" id="UP000143489">
    <property type="component" value="Segment"/>
</dbReference>
<sequence length="79" mass="8844">MIKRKSTSAQLSELLTLCIGDRESYEGGGSIVSSYVGNSAELLYLVTDSNCKWIYSVCLCLHVKSFLHIFELRSMHVLV</sequence>
<evidence type="ECO:0000313" key="7">
    <source>
        <dbReference type="EMBL" id="QOT14242.1"/>
    </source>
</evidence>
<dbReference type="EMBL" id="JQ806362">
    <property type="protein sequence ID" value="AFM74825.1"/>
    <property type="molecule type" value="Genomic_DNA"/>
</dbReference>
<dbReference type="Proteomes" id="UP000134498">
    <property type="component" value="Genome"/>
</dbReference>
<dbReference type="EMBL" id="MT955328">
    <property type="protein sequence ID" value="QOT14925.1"/>
    <property type="molecule type" value="Genomic_DNA"/>
</dbReference>
<dbReference type="EMBL" id="MT797630">
    <property type="protein sequence ID" value="QOT14242.1"/>
    <property type="molecule type" value="Genomic_DNA"/>
</dbReference>
<evidence type="ECO:0000313" key="1">
    <source>
        <dbReference type="EMBL" id="ABF72303.1"/>
    </source>
</evidence>
<gene>
    <name evidence="1" type="ORF">MDV071.8</name>
</gene>
<dbReference type="Proteomes" id="UP000181598">
    <property type="component" value="Segment"/>
</dbReference>
<dbReference type="EMBL" id="MT797629">
    <property type="protein sequence ID" value="QOT14056.1"/>
    <property type="molecule type" value="Genomic_DNA"/>
</dbReference>
<evidence type="ECO:0000313" key="14">
    <source>
        <dbReference type="Proteomes" id="UP000149312"/>
    </source>
</evidence>
<evidence type="ECO:0000313" key="11">
    <source>
        <dbReference type="Proteomes" id="UP000134084"/>
    </source>
</evidence>
<dbReference type="EMBL" id="MT994392">
    <property type="protein sequence ID" value="QOT15065.1"/>
    <property type="molecule type" value="Genomic_DNA"/>
</dbReference>
<reference evidence="3 12" key="1">
    <citation type="journal article" date="2007" name="Arch. Virol.">
        <title>Sequence determination of variable regions within the genomes of gallid herpesvirus-2 pathotypes.</title>
        <authorList>
            <person name="Spatz S.J."/>
            <person name="Silva R.F."/>
        </authorList>
    </citation>
    <scope>NUCLEOTIDE SEQUENCE [LARGE SCALE GENOMIC DNA]</scope>
    <source>
        <strain evidence="3">CU-2</strain>
    </source>
</reference>
<evidence type="ECO:0000313" key="15">
    <source>
        <dbReference type="Proteomes" id="UP000180864"/>
    </source>
</evidence>
<name>Q19B84_9ALPH</name>
<evidence type="ECO:0000313" key="4">
    <source>
        <dbReference type="EMBL" id="AEZ51724.1"/>
    </source>
</evidence>
<dbReference type="EMBL" id="JQ314003">
    <property type="protein sequence ID" value="AEZ51724.1"/>
    <property type="molecule type" value="Genomic_DNA"/>
</dbReference>
<dbReference type="Proteomes" id="UP000180864">
    <property type="component" value="Segment"/>
</dbReference>
<dbReference type="EMBL" id="JQ820250">
    <property type="protein sequence ID" value="AFM75383.1"/>
    <property type="molecule type" value="Genomic_DNA"/>
</dbReference>
<evidence type="ECO:0000313" key="2">
    <source>
        <dbReference type="EMBL" id="ABR13149.1"/>
    </source>
</evidence>
<reference evidence="7" key="8">
    <citation type="submission" date="2020-07" db="EMBL/GenBank/DDBJ databases">
        <title>Distinct polymorphisms in a single herpesvirus gene are capable of enhancing virulence and mediate vaccinal resistance.</title>
        <authorList>
            <person name="Conradie A.M."/>
            <person name="Bertzbach L.D."/>
            <person name="Trimpert J."/>
            <person name="Patria J.N."/>
            <person name="Murata S."/>
            <person name="Parcells M.S."/>
            <person name="Kaufer B.B."/>
        </authorList>
    </citation>
    <scope>NUCLEOTIDE SEQUENCE</scope>
</reference>
<dbReference type="EMBL" id="DQ530348">
    <property type="protein sequence ID" value="ABF72303.1"/>
    <property type="molecule type" value="Genomic_DNA"/>
</dbReference>
<evidence type="ECO:0000313" key="13">
    <source>
        <dbReference type="Proteomes" id="UP000143489"/>
    </source>
</evidence>
<reference evidence="11 15" key="6">
    <citation type="journal article" date="2012" name="Virus Genes">
        <title>Dynamic equilibrium of Marek's disease genomes during in vitro serial passage.</title>
        <authorList>
            <person name="Spatz S.J."/>
            <person name="Volkening J.D."/>
            <person name="Gimeno I.M."/>
            <person name="Heidari M."/>
            <person name="Witter R.L."/>
        </authorList>
    </citation>
    <scope>NUCLEOTIDE SEQUENCE [LARGE SCALE GENOMIC DNA]</scope>
    <source>
        <strain evidence="5">648a</strain>
    </source>
</reference>
<dbReference type="EMBL" id="JQ836662">
    <property type="protein sequence ID" value="AFM75561.1"/>
    <property type="molecule type" value="Genomic_DNA"/>
</dbReference>
<evidence type="ECO:0000313" key="6">
    <source>
        <dbReference type="EMBL" id="QOT14056.1"/>
    </source>
</evidence>
<dbReference type="EMBL" id="JQ809692">
    <property type="protein sequence ID" value="AFM75201.1"/>
    <property type="molecule type" value="Genomic_DNA"/>
</dbReference>
<evidence type="ECO:0000313" key="10">
    <source>
        <dbReference type="Proteomes" id="UP000133397"/>
    </source>
</evidence>
<evidence type="ECO:0000313" key="3">
    <source>
        <dbReference type="EMBL" id="ACF94857.1"/>
    </source>
</evidence>
<dbReference type="EMBL" id="EF523390">
    <property type="protein sequence ID" value="ABR13149.1"/>
    <property type="molecule type" value="Genomic_DNA"/>
</dbReference>
<organism evidence="1 14">
    <name type="scientific">Gallid alphaherpesvirus 2</name>
    <dbReference type="NCBI Taxonomy" id="10390"/>
    <lineage>
        <taxon>Viruses</taxon>
        <taxon>Duplodnaviria</taxon>
        <taxon>Heunggongvirae</taxon>
        <taxon>Peploviricota</taxon>
        <taxon>Herviviricetes</taxon>
        <taxon>Herpesvirales</taxon>
        <taxon>Orthoherpesviridae</taxon>
        <taxon>Alphaherpesvirinae</taxon>
        <taxon>Mardivirus</taxon>
        <taxon>Mardivirus gallidalpha2</taxon>
    </lineage>
</organism>
<proteinExistence type="predicted"/>
<protein>
    <submittedName>
        <fullName evidence="1">Uncharacterized protein</fullName>
    </submittedName>
</protein>
<dbReference type="Proteomes" id="UP000180974">
    <property type="component" value="Segment"/>
</dbReference>
<reference evidence="8" key="9">
    <citation type="submission" date="2020-08" db="EMBL/GenBank/DDBJ databases">
        <title>Marek's disease virus requires both copies of the inverted repeat regions for efficient in vivo replication and pathogenesis.</title>
        <authorList>
            <person name="Conradie A.M."/>
            <person name="Kaufer B."/>
        </authorList>
    </citation>
    <scope>NUCLEOTIDE SEQUENCE</scope>
</reference>
<reference evidence="2 13" key="3">
    <citation type="journal article" date="2007" name="Virus Genes">
        <title>Comparative sequence analysis of a highly oncogenic but horizontal spread-defective clone of Marek's disease virus.</title>
        <authorList>
            <person name="Spatz S.J."/>
            <person name="Zhao Y."/>
            <person name="Petherbridge L."/>
            <person name="Smith L.P."/>
            <person name="Baigent S.J."/>
            <person name="Nair V."/>
        </authorList>
    </citation>
    <scope>NUCLEOTIDE SEQUENCE [LARGE SCALE GENOMIC DNA]</scope>
    <source>
        <strain evidence="2">RB-1B</strain>
    </source>
</reference>
<dbReference type="EMBL" id="MT813453">
    <property type="protein sequence ID" value="QOT14611.1"/>
    <property type="molecule type" value="Genomic_DNA"/>
</dbReference>
<evidence type="ECO:0000313" key="8">
    <source>
        <dbReference type="EMBL" id="QOT14792.1"/>
    </source>
</evidence>
<reference evidence="3 12" key="4">
    <citation type="journal article" date="2008" name="Virus Genes">
        <title>Sequence determination of a mildly virulent strain (CU-2) of Gallid herpesvirus type 2 using 454 pyrosequencing.</title>
        <authorList>
            <person name="Spatz S.J."/>
            <person name="Rue C.A."/>
        </authorList>
    </citation>
    <scope>NUCLEOTIDE SEQUENCE [LARGE SCALE GENOMIC DNA]</scope>
    <source>
        <strain evidence="3">CU-2</strain>
    </source>
</reference>
<dbReference type="EMBL" id="MT797631">
    <property type="protein sequence ID" value="QOT14428.1"/>
    <property type="molecule type" value="Genomic_DNA"/>
</dbReference>